<dbReference type="Proteomes" id="UP000283833">
    <property type="component" value="Unassembled WGS sequence"/>
</dbReference>
<dbReference type="Pfam" id="PF00535">
    <property type="entry name" value="Glycos_transf_2"/>
    <property type="match status" value="1"/>
</dbReference>
<proteinExistence type="predicted"/>
<comment type="caution">
    <text evidence="4">The sequence shown here is derived from an EMBL/GenBank/DDBJ whole genome shotgun (WGS) entry which is preliminary data.</text>
</comment>
<dbReference type="InterPro" id="IPR029044">
    <property type="entry name" value="Nucleotide-diphossugar_trans"/>
</dbReference>
<protein>
    <submittedName>
        <fullName evidence="4">Glycosyltransferase</fullName>
    </submittedName>
</protein>
<dbReference type="GO" id="GO:0016740">
    <property type="term" value="F:transferase activity"/>
    <property type="evidence" value="ECO:0007669"/>
    <property type="project" value="UniProtKB-KW"/>
</dbReference>
<feature type="domain" description="Glycosyltransferase 2-like" evidence="1">
    <location>
        <begin position="13"/>
        <end position="128"/>
    </location>
</feature>
<dbReference type="Proteomes" id="UP000437431">
    <property type="component" value="Unassembled WGS sequence"/>
</dbReference>
<reference evidence="4 5" key="1">
    <citation type="submission" date="2018-08" db="EMBL/GenBank/DDBJ databases">
        <title>A genome reference for cultivated species of the human gut microbiota.</title>
        <authorList>
            <person name="Zou Y."/>
            <person name="Xue W."/>
            <person name="Luo G."/>
        </authorList>
    </citation>
    <scope>NUCLEOTIDE SEQUENCE [LARGE SCALE GENOMIC DNA]</scope>
    <source>
        <strain evidence="4 5">AF18-14</strain>
    </source>
</reference>
<dbReference type="Gene3D" id="3.90.550.10">
    <property type="entry name" value="Spore Coat Polysaccharide Biosynthesis Protein SpsA, Chain A"/>
    <property type="match status" value="1"/>
</dbReference>
<dbReference type="SUPFAM" id="SSF53448">
    <property type="entry name" value="Nucleotide-diphospho-sugar transferases"/>
    <property type="match status" value="1"/>
</dbReference>
<dbReference type="EMBL" id="WDAX01000033">
    <property type="protein sequence ID" value="KAB6571671.1"/>
    <property type="molecule type" value="Genomic_DNA"/>
</dbReference>
<evidence type="ECO:0000313" key="4">
    <source>
        <dbReference type="EMBL" id="RGT92685.1"/>
    </source>
</evidence>
<dbReference type="EMBL" id="QRXI01000014">
    <property type="protein sequence ID" value="RGT92685.1"/>
    <property type="molecule type" value="Genomic_DNA"/>
</dbReference>
<evidence type="ECO:0000313" key="6">
    <source>
        <dbReference type="Proteomes" id="UP000437431"/>
    </source>
</evidence>
<gene>
    <name evidence="4" type="ORF">DWX04_11915</name>
    <name evidence="3" type="ORF">GAY76_14245</name>
    <name evidence="2" type="ORF">GAY79_07360</name>
</gene>
<evidence type="ECO:0000313" key="3">
    <source>
        <dbReference type="EMBL" id="KAB6571671.1"/>
    </source>
</evidence>
<dbReference type="AlphaFoldDB" id="A0A412QP20"/>
<dbReference type="EMBL" id="WDAY01000012">
    <property type="protein sequence ID" value="KAB6561838.1"/>
    <property type="molecule type" value="Genomic_DNA"/>
</dbReference>
<organism evidence="4 5">
    <name type="scientific">Phocaeicola vulgatus</name>
    <name type="common">Bacteroides vulgatus</name>
    <dbReference type="NCBI Taxonomy" id="821"/>
    <lineage>
        <taxon>Bacteria</taxon>
        <taxon>Pseudomonadati</taxon>
        <taxon>Bacteroidota</taxon>
        <taxon>Bacteroidia</taxon>
        <taxon>Bacteroidales</taxon>
        <taxon>Bacteroidaceae</taxon>
        <taxon>Phocaeicola</taxon>
    </lineage>
</organism>
<evidence type="ECO:0000313" key="2">
    <source>
        <dbReference type="EMBL" id="KAB6561838.1"/>
    </source>
</evidence>
<evidence type="ECO:0000313" key="7">
    <source>
        <dbReference type="Proteomes" id="UP000462922"/>
    </source>
</evidence>
<reference evidence="6 7" key="2">
    <citation type="journal article" date="2019" name="Nat. Med.">
        <title>A library of human gut bacterial isolates paired with longitudinal multiomics data enables mechanistic microbiome research.</title>
        <authorList>
            <person name="Poyet M."/>
            <person name="Groussin M."/>
            <person name="Gibbons S.M."/>
            <person name="Avila-Pacheco J."/>
            <person name="Jiang X."/>
            <person name="Kearney S.M."/>
            <person name="Perrotta A.R."/>
            <person name="Berdy B."/>
            <person name="Zhao S."/>
            <person name="Lieberman T.D."/>
            <person name="Swanson P.K."/>
            <person name="Smith M."/>
            <person name="Roesemann S."/>
            <person name="Alexander J.E."/>
            <person name="Rich S.A."/>
            <person name="Livny J."/>
            <person name="Vlamakis H."/>
            <person name="Clish C."/>
            <person name="Bullock K."/>
            <person name="Deik A."/>
            <person name="Scott J."/>
            <person name="Pierce K.A."/>
            <person name="Xavier R.J."/>
            <person name="Alm E.J."/>
        </authorList>
    </citation>
    <scope>NUCLEOTIDE SEQUENCE [LARGE SCALE GENOMIC DNA]</scope>
    <source>
        <strain evidence="3 7">BIOML-A110</strain>
        <strain evidence="2 6">BIOML-A111</strain>
    </source>
</reference>
<dbReference type="Proteomes" id="UP000462922">
    <property type="component" value="Unassembled WGS sequence"/>
</dbReference>
<name>A0A412QP20_PHOVU</name>
<evidence type="ECO:0000259" key="1">
    <source>
        <dbReference type="Pfam" id="PF00535"/>
    </source>
</evidence>
<evidence type="ECO:0000313" key="5">
    <source>
        <dbReference type="Proteomes" id="UP000283833"/>
    </source>
</evidence>
<accession>A0A412QP20</accession>
<keyword evidence="4" id="KW-0808">Transferase</keyword>
<dbReference type="RefSeq" id="WP_117696300.1">
    <property type="nucleotide sequence ID" value="NZ_CAXTBS010000140.1"/>
</dbReference>
<sequence length="304" mass="35660">MINHYKNMQYAPIIIFAFNRPKALRNVVCSLLQNTEARESDLYIFVDGARLHKDGELKEVELVREYVISITGFKTLHYTFSEVNKGLGASIIDGVSEVINRYGKVIVLEDDLCVQPNFLAFMNQGLKYYEKVNGVFSICGYNNKIKIPKDYKADAYIYNRSSSWGWATWKDRWDTIDWKLEPFDIYKSKARAFCCWAGSDAWKMLNDWHKGKNNSWAIRFVFAQFLQNKKCVNPCYSLINNRGFDGQGTNCKSWSRFKFELESTGKKNFVWPTQLSINSCLFKRAMWYNSVFIRIYSRIMYLIK</sequence>
<dbReference type="InterPro" id="IPR001173">
    <property type="entry name" value="Glyco_trans_2-like"/>
</dbReference>